<keyword evidence="5" id="KW-0472">Membrane</keyword>
<feature type="transmembrane region" description="Helical" evidence="5">
    <location>
        <begin position="175"/>
        <end position="200"/>
    </location>
</feature>
<feature type="transmembrane region" description="Helical" evidence="5">
    <location>
        <begin position="269"/>
        <end position="288"/>
    </location>
</feature>
<evidence type="ECO:0000256" key="4">
    <source>
        <dbReference type="SAM" id="Coils"/>
    </source>
</evidence>
<dbReference type="InterPro" id="IPR004090">
    <property type="entry name" value="Chemotax_Me-accpt_rcpt"/>
</dbReference>
<dbReference type="PANTHER" id="PTHR32089">
    <property type="entry name" value="METHYL-ACCEPTING CHEMOTAXIS PROTEIN MCPB"/>
    <property type="match status" value="1"/>
</dbReference>
<dbReference type="InterPro" id="IPR011623">
    <property type="entry name" value="7TMR_DISM_rcpt_extracell_dom1"/>
</dbReference>
<dbReference type="PRINTS" id="PR00260">
    <property type="entry name" value="CHEMTRNSDUCR"/>
</dbReference>
<feature type="domain" description="Methyl-accepting transducer" evidence="6">
    <location>
        <begin position="452"/>
        <end position="608"/>
    </location>
</feature>
<organism evidence="7 8">
    <name type="scientific">Thermospira aquatica</name>
    <dbReference type="NCBI Taxonomy" id="2828656"/>
    <lineage>
        <taxon>Bacteria</taxon>
        <taxon>Pseudomonadati</taxon>
        <taxon>Spirochaetota</taxon>
        <taxon>Spirochaetia</taxon>
        <taxon>Brevinematales</taxon>
        <taxon>Thermospiraceae</taxon>
        <taxon>Thermospira</taxon>
    </lineage>
</organism>
<evidence type="ECO:0000256" key="3">
    <source>
        <dbReference type="PROSITE-ProRule" id="PRU00284"/>
    </source>
</evidence>
<dbReference type="GO" id="GO:0006935">
    <property type="term" value="P:chemotaxis"/>
    <property type="evidence" value="ECO:0007669"/>
    <property type="project" value="InterPro"/>
</dbReference>
<dbReference type="InterPro" id="IPR004089">
    <property type="entry name" value="MCPsignal_dom"/>
</dbReference>
<feature type="transmembrane region" description="Helical" evidence="5">
    <location>
        <begin position="327"/>
        <end position="343"/>
    </location>
</feature>
<gene>
    <name evidence="7" type="ORF">KDW03_08440</name>
</gene>
<dbReference type="Pfam" id="PF00015">
    <property type="entry name" value="MCPsignal"/>
    <property type="match status" value="1"/>
</dbReference>
<keyword evidence="8" id="KW-1185">Reference proteome</keyword>
<evidence type="ECO:0000313" key="7">
    <source>
        <dbReference type="EMBL" id="URA09513.1"/>
    </source>
</evidence>
<feature type="transmembrane region" description="Helical" evidence="5">
    <location>
        <begin position="355"/>
        <end position="377"/>
    </location>
</feature>
<feature type="transmembrane region" description="Helical" evidence="5">
    <location>
        <begin position="244"/>
        <end position="262"/>
    </location>
</feature>
<keyword evidence="1 3" id="KW-0807">Transducer</keyword>
<dbReference type="PROSITE" id="PS50111">
    <property type="entry name" value="CHEMOTAXIS_TRANSDUC_2"/>
    <property type="match status" value="1"/>
</dbReference>
<evidence type="ECO:0000259" key="6">
    <source>
        <dbReference type="PROSITE" id="PS50111"/>
    </source>
</evidence>
<dbReference type="Proteomes" id="UP001056539">
    <property type="component" value="Chromosome"/>
</dbReference>
<dbReference type="PANTHER" id="PTHR32089:SF112">
    <property type="entry name" value="LYSOZYME-LIKE PROTEIN-RELATED"/>
    <property type="match status" value="1"/>
</dbReference>
<protein>
    <recommendedName>
        <fullName evidence="6">Methyl-accepting transducer domain-containing protein</fullName>
    </recommendedName>
</protein>
<dbReference type="GO" id="GO:0016020">
    <property type="term" value="C:membrane"/>
    <property type="evidence" value="ECO:0007669"/>
    <property type="project" value="InterPro"/>
</dbReference>
<comment type="similarity">
    <text evidence="2">Belongs to the methyl-accepting chemotaxis (MCP) protein family.</text>
</comment>
<dbReference type="GO" id="GO:0007165">
    <property type="term" value="P:signal transduction"/>
    <property type="evidence" value="ECO:0007669"/>
    <property type="project" value="UniProtKB-KW"/>
</dbReference>
<dbReference type="InterPro" id="IPR008979">
    <property type="entry name" value="Galactose-bd-like_sf"/>
</dbReference>
<proteinExistence type="inferred from homology"/>
<dbReference type="AlphaFoldDB" id="A0AAX3BBP7"/>
<evidence type="ECO:0000256" key="5">
    <source>
        <dbReference type="SAM" id="Phobius"/>
    </source>
</evidence>
<name>A0AAX3BBP7_9SPIR</name>
<dbReference type="Pfam" id="PF07695">
    <property type="entry name" value="7TMR-DISM_7TM"/>
    <property type="match status" value="1"/>
</dbReference>
<dbReference type="Gene3D" id="1.10.287.950">
    <property type="entry name" value="Methyl-accepting chemotaxis protein"/>
    <property type="match status" value="1"/>
</dbReference>
<dbReference type="EMBL" id="CP073355">
    <property type="protein sequence ID" value="URA09513.1"/>
    <property type="molecule type" value="Genomic_DNA"/>
</dbReference>
<evidence type="ECO:0000256" key="1">
    <source>
        <dbReference type="ARBA" id="ARBA00023224"/>
    </source>
</evidence>
<evidence type="ECO:0000313" key="8">
    <source>
        <dbReference type="Proteomes" id="UP001056539"/>
    </source>
</evidence>
<sequence>MRWLGIIFLFFARISLLAAFSFEIPLLENWRYTYGDDSRYREVDYNDSQWQTVQFPTTFFVFEGQENPYTWFRKHFFVPESLKGNRLGLYTGRIHDAVEIYLNGVLIGVSGSQPPQRYFGTPNTPRGFLLSGQILRYGETNLIALRLYTHKKTGSFGKIVIAPYHEVFQRVRLDYFLGIGIPQIVAVIALFMLVYFFSLFLKSRENYYLFIGFAMFFIGVFYYIDLCVEYLSFVDYLTKTKIAYMGLYLALVCFILFFHRIYETGKRWIEVLVIGIGIVSIVVNFVVSDYASWQMVTTSVMHPLWVLPAMLYILGINIWAMFHKKPYAILMGGGFFFAVFFGIHDSMRFMLNMWMRYWTSSWGMLLFSVSMFISMALRAADIQKESMEKEEKLRKQKGELQEVLEKTEQVVVELGETSQELDREISSARMAMEYVIDLSREMRGEFQREAEKLRESARATALVAGGMGNVMQRLERENQLIQRGMKSFDELVRSIGEMVGELRQLKDVMGGLKEGVLSLGEQTKASQGALEELSGRAENVFVLLGNIQKIADDTNTLAINAAIQSAHAGEYGKSFAIVGQEVRNLALSVARLAETVTSEVQEMNNELSGVQAHFGRLEQEFGRTLKELERVEGLLGVFQERLEKQREGSQNVVMTIQELDKVVAGLLMDLGKQKGEVQEFVRILEETEKLLGAFMSKLDSQREKEEKVLQVMESLSGLSQKHKEIVASLTEVVVGKV</sequence>
<reference evidence="7" key="1">
    <citation type="submission" date="2021-04" db="EMBL/GenBank/DDBJ databases">
        <authorList>
            <person name="Postec A."/>
        </authorList>
    </citation>
    <scope>NUCLEOTIDE SEQUENCE</scope>
    <source>
        <strain evidence="7">F1F22</strain>
    </source>
</reference>
<reference evidence="7" key="2">
    <citation type="submission" date="2022-06" db="EMBL/GenBank/DDBJ databases">
        <title>Thermospira aquatica gen. nov., sp. nov.</title>
        <authorList>
            <person name="Ben Ali Gam Z."/>
            <person name="Labat M."/>
        </authorList>
    </citation>
    <scope>NUCLEOTIDE SEQUENCE</scope>
    <source>
        <strain evidence="7">F1F22</strain>
    </source>
</reference>
<dbReference type="SUPFAM" id="SSF49785">
    <property type="entry name" value="Galactose-binding domain-like"/>
    <property type="match status" value="1"/>
</dbReference>
<dbReference type="Gene3D" id="2.60.120.260">
    <property type="entry name" value="Galactose-binding domain-like"/>
    <property type="match status" value="1"/>
</dbReference>
<keyword evidence="5" id="KW-1133">Transmembrane helix</keyword>
<feature type="transmembrane region" description="Helical" evidence="5">
    <location>
        <begin position="300"/>
        <end position="320"/>
    </location>
</feature>
<dbReference type="SMART" id="SM00283">
    <property type="entry name" value="MA"/>
    <property type="match status" value="1"/>
</dbReference>
<keyword evidence="4" id="KW-0175">Coiled coil</keyword>
<keyword evidence="5" id="KW-0812">Transmembrane</keyword>
<feature type="transmembrane region" description="Helical" evidence="5">
    <location>
        <begin position="207"/>
        <end position="224"/>
    </location>
</feature>
<dbReference type="SUPFAM" id="SSF58104">
    <property type="entry name" value="Methyl-accepting chemotaxis protein (MCP) signaling domain"/>
    <property type="match status" value="1"/>
</dbReference>
<dbReference type="KEGG" id="taqu:KDW03_08440"/>
<evidence type="ECO:0000256" key="2">
    <source>
        <dbReference type="ARBA" id="ARBA00029447"/>
    </source>
</evidence>
<feature type="coiled-coil region" evidence="4">
    <location>
        <begin position="379"/>
        <end position="424"/>
    </location>
</feature>
<accession>A0AAX3BBP7</accession>
<dbReference type="GO" id="GO:0004888">
    <property type="term" value="F:transmembrane signaling receptor activity"/>
    <property type="evidence" value="ECO:0007669"/>
    <property type="project" value="InterPro"/>
</dbReference>
<dbReference type="RefSeq" id="WP_271434643.1">
    <property type="nucleotide sequence ID" value="NZ_CP073355.1"/>
</dbReference>